<dbReference type="InterPro" id="IPR002469">
    <property type="entry name" value="Peptidase_S9B_N"/>
</dbReference>
<dbReference type="SUPFAM" id="SSF82171">
    <property type="entry name" value="DPP6 N-terminal domain-like"/>
    <property type="match status" value="1"/>
</dbReference>
<keyword evidence="1" id="KW-0378">Hydrolase</keyword>
<dbReference type="STRING" id="161398.PP2015_1468"/>
<evidence type="ECO:0000259" key="3">
    <source>
        <dbReference type="Pfam" id="PF00326"/>
    </source>
</evidence>
<dbReference type="Proteomes" id="UP000061457">
    <property type="component" value="Chromosome I"/>
</dbReference>
<gene>
    <name evidence="5" type="ORF">PP2015_1468</name>
</gene>
<dbReference type="InterPro" id="IPR011042">
    <property type="entry name" value="6-blade_b-propeller_TolB-like"/>
</dbReference>
<dbReference type="GO" id="GO:0006508">
    <property type="term" value="P:proteolysis"/>
    <property type="evidence" value="ECO:0007669"/>
    <property type="project" value="InterPro"/>
</dbReference>
<feature type="domain" description="Dipeptidylpeptidase IV N-terminal" evidence="4">
    <location>
        <begin position="196"/>
        <end position="285"/>
    </location>
</feature>
<sequence>MQSRITLPVTLLLASTFSIEMSAKTDDKSVWQYEDVFNIEYAASPKASPDNSLIIYERRAMDIMSDGIRTNLWSLDIKDGSHRPFLSGKSQYRSLEFSPDGKRVAYVSNSEGDNQLYVKWLDTGDIARVSEVQSGISNISWSPNGQWIAFSMFKKMPSKGIFNEMPKQPKGAKWAGTATYIDQKRYRGDGVGILPKGNRHIFVVPSEGGTVRQISKGQYNHGGMLSWTPDSKNILFSADRHEDWQSRSRESDIYRINIDTGETVNITSKPGPEARPLISPDGKRVAFLGFNDKKMSSQNYDIFIMNIDGTRQKNLTKSLDRPINSPKWDSKGKGVYFSYDDHGQKYIGYVSIKGKIKTKLAQLGGQSLGRPYTSGEFAITNDNQLVFTQANTNRPADLALLSKRGKVTKLTNLNEDLLGHKKTANIKALTVKSSVDGREIQAWYALPPYFDSSKKYPLILEIHGGPHTAYGPNFSTEVQLMAAKGYVVVWSNPRGSTSYGEDFANLIHHKYPSEDHNDLMDVVDGMVRKEFIDKNNLFVTGGSGGGVLTAWMIGNTDRFKAAVVAKPVINWLSFALTADAYPYFAEYWMPGMPWDQADHLWKHSPLSLVGNVNTPTMLLTGEVDYRTPMSETEQYYQALQLRGVDSAMVRIPKASHGIAARPSNLIQKVGNILAWFERYKTDVE</sequence>
<dbReference type="Pfam" id="PF00326">
    <property type="entry name" value="Peptidase_S9"/>
    <property type="match status" value="1"/>
</dbReference>
<proteinExistence type="predicted"/>
<dbReference type="SUPFAM" id="SSF53474">
    <property type="entry name" value="alpha/beta-Hydrolases"/>
    <property type="match status" value="1"/>
</dbReference>
<dbReference type="OrthoDB" id="5511940at2"/>
<dbReference type="InterPro" id="IPR011659">
    <property type="entry name" value="WD40"/>
</dbReference>
<keyword evidence="6" id="KW-1185">Reference proteome</keyword>
<dbReference type="GO" id="GO:0004252">
    <property type="term" value="F:serine-type endopeptidase activity"/>
    <property type="evidence" value="ECO:0007669"/>
    <property type="project" value="TreeGrafter"/>
</dbReference>
<dbReference type="Gene3D" id="3.40.50.1820">
    <property type="entry name" value="alpha/beta hydrolase"/>
    <property type="match status" value="1"/>
</dbReference>
<dbReference type="PANTHER" id="PTHR42776">
    <property type="entry name" value="SERINE PEPTIDASE S9 FAMILY MEMBER"/>
    <property type="match status" value="1"/>
</dbReference>
<dbReference type="KEGG" id="pphe:PP2015_1468"/>
<accession>A0A0S2K1M5</accession>
<reference evidence="6" key="1">
    <citation type="submission" date="2015-11" db="EMBL/GenBank/DDBJ databases">
        <authorList>
            <person name="Kim K.M."/>
        </authorList>
    </citation>
    <scope>NUCLEOTIDE SEQUENCE [LARGE SCALE GENOMIC DNA]</scope>
    <source>
        <strain evidence="6">KCTC 12086</strain>
    </source>
</reference>
<dbReference type="InterPro" id="IPR001375">
    <property type="entry name" value="Peptidase_S9_cat"/>
</dbReference>
<organism evidence="5 6">
    <name type="scientific">Pseudoalteromonas phenolica</name>
    <dbReference type="NCBI Taxonomy" id="161398"/>
    <lineage>
        <taxon>Bacteria</taxon>
        <taxon>Pseudomonadati</taxon>
        <taxon>Pseudomonadota</taxon>
        <taxon>Gammaproteobacteria</taxon>
        <taxon>Alteromonadales</taxon>
        <taxon>Pseudoalteromonadaceae</taxon>
        <taxon>Pseudoalteromonas</taxon>
    </lineage>
</organism>
<dbReference type="AlphaFoldDB" id="A0A0S2K1M5"/>
<dbReference type="RefSeq" id="WP_058029662.1">
    <property type="nucleotide sequence ID" value="NZ_CP013187.1"/>
</dbReference>
<dbReference type="EMBL" id="CP013187">
    <property type="protein sequence ID" value="ALO41972.1"/>
    <property type="molecule type" value="Genomic_DNA"/>
</dbReference>
<evidence type="ECO:0000313" key="5">
    <source>
        <dbReference type="EMBL" id="ALO41972.1"/>
    </source>
</evidence>
<dbReference type="Gene3D" id="2.120.10.30">
    <property type="entry name" value="TolB, C-terminal domain"/>
    <property type="match status" value="2"/>
</dbReference>
<name>A0A0S2K1M5_9GAMM</name>
<evidence type="ECO:0000256" key="2">
    <source>
        <dbReference type="ARBA" id="ARBA00022825"/>
    </source>
</evidence>
<dbReference type="Pfam" id="PF07676">
    <property type="entry name" value="PD40"/>
    <property type="match status" value="2"/>
</dbReference>
<dbReference type="Pfam" id="PF00930">
    <property type="entry name" value="DPPIV_N"/>
    <property type="match status" value="1"/>
</dbReference>
<keyword evidence="2" id="KW-0645">Protease</keyword>
<evidence type="ECO:0000256" key="1">
    <source>
        <dbReference type="ARBA" id="ARBA00022801"/>
    </source>
</evidence>
<dbReference type="InterPro" id="IPR029058">
    <property type="entry name" value="AB_hydrolase_fold"/>
</dbReference>
<keyword evidence="2" id="KW-0720">Serine protease</keyword>
<dbReference type="PANTHER" id="PTHR42776:SF27">
    <property type="entry name" value="DIPEPTIDYL PEPTIDASE FAMILY MEMBER 6"/>
    <property type="match status" value="1"/>
</dbReference>
<evidence type="ECO:0000259" key="4">
    <source>
        <dbReference type="Pfam" id="PF00930"/>
    </source>
</evidence>
<feature type="domain" description="Peptidase S9 prolyl oligopeptidase catalytic" evidence="3">
    <location>
        <begin position="472"/>
        <end position="679"/>
    </location>
</feature>
<dbReference type="PATRIC" id="fig|161398.10.peg.1492"/>
<protein>
    <submittedName>
        <fullName evidence="5">Peptidase</fullName>
    </submittedName>
</protein>
<evidence type="ECO:0000313" key="6">
    <source>
        <dbReference type="Proteomes" id="UP000061457"/>
    </source>
</evidence>